<dbReference type="EMBL" id="MPUH01000083">
    <property type="protein sequence ID" value="OMJ91333.1"/>
    <property type="molecule type" value="Genomic_DNA"/>
</dbReference>
<accession>A0A1R2CQS8</accession>
<keyword evidence="2" id="KW-1185">Reference proteome</keyword>
<protein>
    <submittedName>
        <fullName evidence="1">Uncharacterized protein</fullName>
    </submittedName>
</protein>
<dbReference type="AlphaFoldDB" id="A0A1R2CQS8"/>
<organism evidence="1 2">
    <name type="scientific">Stentor coeruleus</name>
    <dbReference type="NCBI Taxonomy" id="5963"/>
    <lineage>
        <taxon>Eukaryota</taxon>
        <taxon>Sar</taxon>
        <taxon>Alveolata</taxon>
        <taxon>Ciliophora</taxon>
        <taxon>Postciliodesmatophora</taxon>
        <taxon>Heterotrichea</taxon>
        <taxon>Heterotrichida</taxon>
        <taxon>Stentoridae</taxon>
        <taxon>Stentor</taxon>
    </lineage>
</organism>
<name>A0A1R2CQS8_9CILI</name>
<dbReference type="Proteomes" id="UP000187209">
    <property type="component" value="Unassembled WGS sequence"/>
</dbReference>
<proteinExistence type="predicted"/>
<comment type="caution">
    <text evidence="1">The sequence shown here is derived from an EMBL/GenBank/DDBJ whole genome shotgun (WGS) entry which is preliminary data.</text>
</comment>
<reference evidence="1 2" key="1">
    <citation type="submission" date="2016-11" db="EMBL/GenBank/DDBJ databases">
        <title>The macronuclear genome of Stentor coeruleus: a giant cell with tiny introns.</title>
        <authorList>
            <person name="Slabodnick M."/>
            <person name="Ruby J.G."/>
            <person name="Reiff S.B."/>
            <person name="Swart E.C."/>
            <person name="Gosai S."/>
            <person name="Prabakaran S."/>
            <person name="Witkowska E."/>
            <person name="Larue G.E."/>
            <person name="Fisher S."/>
            <person name="Freeman R.M."/>
            <person name="Gunawardena J."/>
            <person name="Chu W."/>
            <person name="Stover N.A."/>
            <person name="Gregory B.D."/>
            <person name="Nowacki M."/>
            <person name="Derisi J."/>
            <person name="Roy S.W."/>
            <person name="Marshall W.F."/>
            <person name="Sood P."/>
        </authorList>
    </citation>
    <scope>NUCLEOTIDE SEQUENCE [LARGE SCALE GENOMIC DNA]</scope>
    <source>
        <strain evidence="1">WM001</strain>
    </source>
</reference>
<sequence length="142" mass="16686">MLKDESYIINSLASESDKQGFKPIESEKIILYEDISRWSQDMNEKNILVFKRRSRSNIRPSIHKKIIPTQCPLNYPLISIKKTNKSQNIHTRKLSKNIQSSQVDSDHLKSIFISEKMKRSIYNPPAFRIQINQKNKEKVLNN</sequence>
<evidence type="ECO:0000313" key="1">
    <source>
        <dbReference type="EMBL" id="OMJ91333.1"/>
    </source>
</evidence>
<evidence type="ECO:0000313" key="2">
    <source>
        <dbReference type="Proteomes" id="UP000187209"/>
    </source>
</evidence>
<gene>
    <name evidence="1" type="ORF">SteCoe_6128</name>
</gene>